<dbReference type="EMBL" id="JBHSHC010000109">
    <property type="protein sequence ID" value="MFC4768619.1"/>
    <property type="molecule type" value="Genomic_DNA"/>
</dbReference>
<dbReference type="Proteomes" id="UP001596002">
    <property type="component" value="Unassembled WGS sequence"/>
</dbReference>
<sequence length="190" mass="21342">KLSHQESTAKQIGWITGFPSFRLDGTTTLWTHHYYVNTSPGGALYTQDSRYHSGWETRQMNFRAAKCDACNSQSVTAAGPNSTPNTSTPSVSLNSSGISASWNWQAPNVRVDNYSYLPSYGRWEHFYYGAARGSTYQAEPGIQMTNTSGNMVVDNYAYVEWFKYIDGVTDLGDSTYTRFGSRLFTRFLIP</sequence>
<evidence type="ECO:0000313" key="1">
    <source>
        <dbReference type="EMBL" id="MFC4768619.1"/>
    </source>
</evidence>
<dbReference type="RefSeq" id="WP_380026567.1">
    <property type="nucleotide sequence ID" value="NZ_JBHSHC010000109.1"/>
</dbReference>
<name>A0ABV9Q2V5_9BACL</name>
<evidence type="ECO:0000313" key="2">
    <source>
        <dbReference type="Proteomes" id="UP001596002"/>
    </source>
</evidence>
<reference evidence="2" key="1">
    <citation type="journal article" date="2019" name="Int. J. Syst. Evol. Microbiol.">
        <title>The Global Catalogue of Microorganisms (GCM) 10K type strain sequencing project: providing services to taxonomists for standard genome sequencing and annotation.</title>
        <authorList>
            <consortium name="The Broad Institute Genomics Platform"/>
            <consortium name="The Broad Institute Genome Sequencing Center for Infectious Disease"/>
            <person name="Wu L."/>
            <person name="Ma J."/>
        </authorList>
    </citation>
    <scope>NUCLEOTIDE SEQUENCE [LARGE SCALE GENOMIC DNA]</scope>
    <source>
        <strain evidence="2">WYCCWR 12678</strain>
    </source>
</reference>
<proteinExistence type="predicted"/>
<gene>
    <name evidence="1" type="ORF">ACFO8Q_14835</name>
</gene>
<feature type="non-terminal residue" evidence="1">
    <location>
        <position position="1"/>
    </location>
</feature>
<accession>A0ABV9Q2V5</accession>
<organism evidence="1 2">
    <name type="scientific">Effusibacillus consociatus</name>
    <dbReference type="NCBI Taxonomy" id="1117041"/>
    <lineage>
        <taxon>Bacteria</taxon>
        <taxon>Bacillati</taxon>
        <taxon>Bacillota</taxon>
        <taxon>Bacilli</taxon>
        <taxon>Bacillales</taxon>
        <taxon>Alicyclobacillaceae</taxon>
        <taxon>Effusibacillus</taxon>
    </lineage>
</organism>
<comment type="caution">
    <text evidence="1">The sequence shown here is derived from an EMBL/GenBank/DDBJ whole genome shotgun (WGS) entry which is preliminary data.</text>
</comment>
<keyword evidence="2" id="KW-1185">Reference proteome</keyword>
<protein>
    <submittedName>
        <fullName evidence="1">Uncharacterized protein</fullName>
    </submittedName>
</protein>